<evidence type="ECO:0000313" key="3">
    <source>
        <dbReference type="EMBL" id="KAI3866316.1"/>
    </source>
</evidence>
<accession>A0AAD4X8N8</accession>
<dbReference type="Pfam" id="PF13962">
    <property type="entry name" value="PGG"/>
    <property type="match status" value="1"/>
</dbReference>
<gene>
    <name evidence="3" type="ORF">MKW98_007971</name>
</gene>
<dbReference type="EMBL" id="JAJJMB010013673">
    <property type="protein sequence ID" value="KAI3866316.1"/>
    <property type="molecule type" value="Genomic_DNA"/>
</dbReference>
<feature type="transmembrane region" description="Helical" evidence="1">
    <location>
        <begin position="490"/>
        <end position="510"/>
    </location>
</feature>
<dbReference type="InterPro" id="IPR036770">
    <property type="entry name" value="Ankyrin_rpt-contain_sf"/>
</dbReference>
<dbReference type="InterPro" id="IPR002110">
    <property type="entry name" value="Ankyrin_rpt"/>
</dbReference>
<dbReference type="Gene3D" id="1.25.40.20">
    <property type="entry name" value="Ankyrin repeat-containing domain"/>
    <property type="match status" value="1"/>
</dbReference>
<comment type="caution">
    <text evidence="3">The sequence shown here is derived from an EMBL/GenBank/DDBJ whole genome shotgun (WGS) entry which is preliminary data.</text>
</comment>
<name>A0AAD4X8N8_9MAGN</name>
<sequence length="682" mass="76707">MDDVIKASKGLGYNGFKVNIKEYLTNLYLWDIVGGTGNELPTIHNLSNFAEEAWYKLAEPANLEDLELDTLEEDPQTRFLPIADHIRKDEPICGFARTFLDAFPKIMSDRFTLNGMTLLHYVILSGKLKFGKDLLDMMSPKQLRKKTDEGNAAISLAVEANNIEMVKLMVSKNSKLLLKRNEHGHIPLVTSAINGDEEMLRYLFYVTPMEDKFSKELSDKDGATLITAAIRVEIYDIALKLLKLFPRLATTQDDDGMTVIDVLAGKPSAFPSGNQFGIIQRGIYQIAGVGSYGLVGKVLKITVPYLKKLHDKKVKHNQVAEIVDIICTGIADFKLKQLTQSRAFDAVSLTIIHGIVELFTALIKSNDSLMQQRDKDGNGLFQLAVLHRQENVFKAMIDMGIQRTTTAPIDKDKNNILHCAGFWRPLLHLNKVSGAALQVQREIQWFKEVQKVVKPKYREMENRRGIKPEALFTQQHENLVREGEEWVKEASQACMVVSTLIATVMFAAAFTVPGGNNQTTGQPMFLKSGAFLFFIVSDAVSLFASCTSVLMFFTLLTTRYAEPDFLTSLPTKLILGLLFLFISIATMLATFGATLVIVLHDHITWVYIPVIVLASIPVVLFGSLQFPLFVEILMSTFGRGIFHRKNSGFCYNTMRRVSTWCVNNRNKIYTFFLENEARIKTL</sequence>
<evidence type="ECO:0000256" key="1">
    <source>
        <dbReference type="SAM" id="Phobius"/>
    </source>
</evidence>
<dbReference type="Proteomes" id="UP001202328">
    <property type="component" value="Unassembled WGS sequence"/>
</dbReference>
<dbReference type="GO" id="GO:0016020">
    <property type="term" value="C:membrane"/>
    <property type="evidence" value="ECO:0007669"/>
    <property type="project" value="TreeGrafter"/>
</dbReference>
<protein>
    <recommendedName>
        <fullName evidence="2">PGG domain-containing protein</fullName>
    </recommendedName>
</protein>
<proteinExistence type="predicted"/>
<feature type="transmembrane region" description="Helical" evidence="1">
    <location>
        <begin position="605"/>
        <end position="630"/>
    </location>
</feature>
<keyword evidence="1" id="KW-0472">Membrane</keyword>
<dbReference type="InterPro" id="IPR026961">
    <property type="entry name" value="PGG_dom"/>
</dbReference>
<feature type="transmembrane region" description="Helical" evidence="1">
    <location>
        <begin position="530"/>
        <end position="553"/>
    </location>
</feature>
<keyword evidence="1" id="KW-0812">Transmembrane</keyword>
<organism evidence="3 4">
    <name type="scientific">Papaver atlanticum</name>
    <dbReference type="NCBI Taxonomy" id="357466"/>
    <lineage>
        <taxon>Eukaryota</taxon>
        <taxon>Viridiplantae</taxon>
        <taxon>Streptophyta</taxon>
        <taxon>Embryophyta</taxon>
        <taxon>Tracheophyta</taxon>
        <taxon>Spermatophyta</taxon>
        <taxon>Magnoliopsida</taxon>
        <taxon>Ranunculales</taxon>
        <taxon>Papaveraceae</taxon>
        <taxon>Papaveroideae</taxon>
        <taxon>Papaver</taxon>
    </lineage>
</organism>
<keyword evidence="4" id="KW-1185">Reference proteome</keyword>
<keyword evidence="1" id="KW-1133">Transmembrane helix</keyword>
<dbReference type="SMART" id="SM00248">
    <property type="entry name" value="ANK"/>
    <property type="match status" value="4"/>
</dbReference>
<feature type="transmembrane region" description="Helical" evidence="1">
    <location>
        <begin position="573"/>
        <end position="599"/>
    </location>
</feature>
<dbReference type="AlphaFoldDB" id="A0AAD4X8N8"/>
<reference evidence="3" key="1">
    <citation type="submission" date="2022-04" db="EMBL/GenBank/DDBJ databases">
        <title>A functionally conserved STORR gene fusion in Papaver species that diverged 16.8 million years ago.</title>
        <authorList>
            <person name="Catania T."/>
        </authorList>
    </citation>
    <scope>NUCLEOTIDE SEQUENCE</scope>
    <source>
        <strain evidence="3">S-188037</strain>
    </source>
</reference>
<dbReference type="PANTHER" id="PTHR24177">
    <property type="entry name" value="CASKIN"/>
    <property type="match status" value="1"/>
</dbReference>
<evidence type="ECO:0000313" key="4">
    <source>
        <dbReference type="Proteomes" id="UP001202328"/>
    </source>
</evidence>
<feature type="domain" description="PGG" evidence="2">
    <location>
        <begin position="484"/>
        <end position="597"/>
    </location>
</feature>
<dbReference type="SUPFAM" id="SSF48403">
    <property type="entry name" value="Ankyrin repeat"/>
    <property type="match status" value="1"/>
</dbReference>
<dbReference type="PANTHER" id="PTHR24177:SF365">
    <property type="entry name" value="ANKYRIN REPEAT-CONTAINING PROTEIN NPR4-LIKE ISOFORM X1"/>
    <property type="match status" value="1"/>
</dbReference>
<evidence type="ECO:0000259" key="2">
    <source>
        <dbReference type="Pfam" id="PF13962"/>
    </source>
</evidence>